<keyword evidence="4" id="KW-0732">Signal</keyword>
<name>A0A0P1EB54_9RHOB</name>
<reference evidence="5 6" key="1">
    <citation type="submission" date="2015-09" db="EMBL/GenBank/DDBJ databases">
        <authorList>
            <consortium name="Swine Surveillance"/>
        </authorList>
    </citation>
    <scope>NUCLEOTIDE SEQUENCE [LARGE SCALE GENOMIC DNA]</scope>
    <source>
        <strain evidence="5 6">CECT 4292</strain>
    </source>
</reference>
<dbReference type="GO" id="GO:0005886">
    <property type="term" value="C:plasma membrane"/>
    <property type="evidence" value="ECO:0007669"/>
    <property type="project" value="UniProtKB-SubCell"/>
</dbReference>
<evidence type="ECO:0000313" key="6">
    <source>
        <dbReference type="Proteomes" id="UP000050783"/>
    </source>
</evidence>
<dbReference type="GeneID" id="55492128"/>
<gene>
    <name evidence="5" type="ORF">RUA4292_00849</name>
</gene>
<dbReference type="Pfam" id="PF06977">
    <property type="entry name" value="SdiA-regulated"/>
    <property type="match status" value="1"/>
</dbReference>
<keyword evidence="2" id="KW-1003">Cell membrane</keyword>
<dbReference type="OrthoDB" id="254484at2"/>
<dbReference type="EMBL" id="CYPU01000016">
    <property type="protein sequence ID" value="CUH46683.1"/>
    <property type="molecule type" value="Genomic_DNA"/>
</dbReference>
<dbReference type="RefSeq" id="WP_058276465.1">
    <property type="nucleotide sequence ID" value="NZ_CYPU01000016.1"/>
</dbReference>
<dbReference type="Gene3D" id="2.130.10.10">
    <property type="entry name" value="YVTN repeat-like/Quinoprotein amine dehydrogenase"/>
    <property type="match status" value="1"/>
</dbReference>
<feature type="signal peptide" evidence="4">
    <location>
        <begin position="1"/>
        <end position="26"/>
    </location>
</feature>
<dbReference type="Proteomes" id="UP000050783">
    <property type="component" value="Unassembled WGS sequence"/>
</dbReference>
<proteinExistence type="predicted"/>
<keyword evidence="3" id="KW-0472">Membrane</keyword>
<protein>
    <submittedName>
        <fullName evidence="5">SdiA-regulated</fullName>
    </submittedName>
</protein>
<accession>A0A0P1EB54</accession>
<dbReference type="SUPFAM" id="SSF63825">
    <property type="entry name" value="YWTD domain"/>
    <property type="match status" value="1"/>
</dbReference>
<dbReference type="AlphaFoldDB" id="A0A0P1EB54"/>
<evidence type="ECO:0000256" key="2">
    <source>
        <dbReference type="ARBA" id="ARBA00022475"/>
    </source>
</evidence>
<evidence type="ECO:0000313" key="5">
    <source>
        <dbReference type="EMBL" id="CUH46683.1"/>
    </source>
</evidence>
<organism evidence="5 6">
    <name type="scientific">Ruegeria atlantica</name>
    <dbReference type="NCBI Taxonomy" id="81569"/>
    <lineage>
        <taxon>Bacteria</taxon>
        <taxon>Pseudomonadati</taxon>
        <taxon>Pseudomonadota</taxon>
        <taxon>Alphaproteobacteria</taxon>
        <taxon>Rhodobacterales</taxon>
        <taxon>Roseobacteraceae</taxon>
        <taxon>Ruegeria</taxon>
    </lineage>
</organism>
<sequence length="310" mass="33693">MTENTVFSSKAEISLCFCKLRRLAFAASLVAAAFLPWTDFACAESAGLVLVDKFKVADKSEGFSEPSGLAMSNAEGFLWSVSDAEPKLHLLRIDGVLGNSFKLPALAGSDLEGVAPRKDGSVLVLQETDRSILVVHPTDPIQLTTIPLASLNGYPTAAELLVGNPLNKGPEGIAVDPESGRVFVGIEGQPRLLMVLSPELDEIIEIIPLARDAGFISERVDDDELDLSGLAWSRSSRSLWIVSDKSRQIFVYNPKSKSVKSISLTFTEDGKQKEVKHPEGIALDETKGLLYILTDDAKKSRLYVFNIPKF</sequence>
<dbReference type="InterPro" id="IPR009722">
    <property type="entry name" value="YjiK/CarP"/>
</dbReference>
<dbReference type="InterPro" id="IPR015943">
    <property type="entry name" value="WD40/YVTN_repeat-like_dom_sf"/>
</dbReference>
<feature type="chain" id="PRO_5006061387" evidence="4">
    <location>
        <begin position="27"/>
        <end position="310"/>
    </location>
</feature>
<comment type="subcellular location">
    <subcellularLocation>
        <location evidence="1">Cell membrane</location>
    </subcellularLocation>
</comment>
<evidence type="ECO:0000256" key="4">
    <source>
        <dbReference type="SAM" id="SignalP"/>
    </source>
</evidence>
<evidence type="ECO:0000256" key="1">
    <source>
        <dbReference type="ARBA" id="ARBA00004236"/>
    </source>
</evidence>
<evidence type="ECO:0000256" key="3">
    <source>
        <dbReference type="ARBA" id="ARBA00023136"/>
    </source>
</evidence>